<reference evidence="2 3" key="1">
    <citation type="submission" date="2014-12" db="EMBL/GenBank/DDBJ databases">
        <title>Draft genome sequences of 29 type strains of Enterococci.</title>
        <authorList>
            <person name="Zhong Z."/>
            <person name="Sun Z."/>
            <person name="Liu W."/>
            <person name="Zhang W."/>
            <person name="Zhang H."/>
        </authorList>
    </citation>
    <scope>NUCLEOTIDE SEQUENCE [LARGE SCALE GENOMIC DNA]</scope>
    <source>
        <strain evidence="2 3">DSM 17122</strain>
    </source>
</reference>
<proteinExistence type="predicted"/>
<evidence type="ECO:0000313" key="2">
    <source>
        <dbReference type="EMBL" id="OJG45835.1"/>
    </source>
</evidence>
<organism evidence="2 3">
    <name type="scientific">Enterococcus hermanniensis</name>
    <dbReference type="NCBI Taxonomy" id="249189"/>
    <lineage>
        <taxon>Bacteria</taxon>
        <taxon>Bacillati</taxon>
        <taxon>Bacillota</taxon>
        <taxon>Bacilli</taxon>
        <taxon>Lactobacillales</taxon>
        <taxon>Enterococcaceae</taxon>
        <taxon>Enterococcus</taxon>
    </lineage>
</organism>
<evidence type="ECO:0000313" key="3">
    <source>
        <dbReference type="Proteomes" id="UP000182077"/>
    </source>
</evidence>
<dbReference type="EMBL" id="JXKQ01000004">
    <property type="protein sequence ID" value="OJG45835.1"/>
    <property type="molecule type" value="Genomic_DNA"/>
</dbReference>
<dbReference type="RefSeq" id="WP_071857501.1">
    <property type="nucleotide sequence ID" value="NZ_JBHSHK010000009.1"/>
</dbReference>
<keyword evidence="1" id="KW-1133">Transmembrane helix</keyword>
<evidence type="ECO:0000256" key="1">
    <source>
        <dbReference type="SAM" id="Phobius"/>
    </source>
</evidence>
<dbReference type="Proteomes" id="UP000182077">
    <property type="component" value="Unassembled WGS sequence"/>
</dbReference>
<keyword evidence="3" id="KW-1185">Reference proteome</keyword>
<dbReference type="NCBIfam" id="TIGR02327">
    <property type="entry name" value="int_mem_ywzB"/>
    <property type="match status" value="1"/>
</dbReference>
<gene>
    <name evidence="2" type="ORF">RV04_GL001601</name>
</gene>
<dbReference type="InterPro" id="IPR009526">
    <property type="entry name" value="DUF1146"/>
</dbReference>
<accession>A0A1L8TND3</accession>
<evidence type="ECO:0008006" key="4">
    <source>
        <dbReference type="Google" id="ProtNLM"/>
    </source>
</evidence>
<protein>
    <recommendedName>
        <fullName evidence="4">DUF1146 domain-containing protein</fullName>
    </recommendedName>
</protein>
<feature type="transmembrane region" description="Helical" evidence="1">
    <location>
        <begin position="47"/>
        <end position="73"/>
    </location>
</feature>
<keyword evidence="1" id="KW-0472">Membrane</keyword>
<feature type="transmembrane region" description="Helical" evidence="1">
    <location>
        <begin position="6"/>
        <end position="26"/>
    </location>
</feature>
<dbReference type="STRING" id="249189.RV04_GL001601"/>
<keyword evidence="1" id="KW-0812">Transmembrane</keyword>
<dbReference type="OrthoDB" id="1651016at2"/>
<name>A0A1L8TND3_9ENTE</name>
<comment type="caution">
    <text evidence="2">The sequence shown here is derived from an EMBL/GenBank/DDBJ whole genome shotgun (WGS) entry which is preliminary data.</text>
</comment>
<dbReference type="Pfam" id="PF06612">
    <property type="entry name" value="DUF1146"/>
    <property type="match status" value="1"/>
</dbReference>
<sequence length="77" mass="8920">MQVYGIDAIVRIVSHFSFIYLAFWGLRSLRVDTLFRPLKETQIRIAITMLAIAIGFTCSTFFLEIILLCKNIFMTLN</sequence>
<dbReference type="AlphaFoldDB" id="A0A1L8TND3"/>